<organism evidence="2 3">
    <name type="scientific">Micromonospora musae</name>
    <dbReference type="NCBI Taxonomy" id="1894970"/>
    <lineage>
        <taxon>Bacteria</taxon>
        <taxon>Bacillati</taxon>
        <taxon>Actinomycetota</taxon>
        <taxon>Actinomycetes</taxon>
        <taxon>Micromonosporales</taxon>
        <taxon>Micromonosporaceae</taxon>
        <taxon>Micromonospora</taxon>
    </lineage>
</organism>
<name>A0ABX9QX02_9ACTN</name>
<sequence length="207" mass="21923">MASVPWVVVLLGVLTLAVLLLVASLSFRVREPEPAAASVPPLVPPVSPAATAPSASVSPTPKASRSRSDVRPSRSERPPATVTSPSRTSSAPRSNQPESVDGGALTATYRVRDADRDDVAAELVLRNGTGRAEPWRVELTFTGRVRNLRVVGAPVWVVPRGDGRYVLRGVGPLAQGRSVELGLRFSRDDRDDQLSGCRVNGGDCALD</sequence>
<dbReference type="InterPro" id="IPR012291">
    <property type="entry name" value="CBM2_carb-bd_dom_sf"/>
</dbReference>
<dbReference type="Proteomes" id="UP000271548">
    <property type="component" value="Unassembled WGS sequence"/>
</dbReference>
<feature type="compositionally biased region" description="Low complexity" evidence="1">
    <location>
        <begin position="78"/>
        <end position="94"/>
    </location>
</feature>
<evidence type="ECO:0000256" key="1">
    <source>
        <dbReference type="SAM" id="MobiDB-lite"/>
    </source>
</evidence>
<evidence type="ECO:0008006" key="4">
    <source>
        <dbReference type="Google" id="ProtNLM"/>
    </source>
</evidence>
<proteinExistence type="predicted"/>
<gene>
    <name evidence="2" type="ORF">D7147_28885</name>
</gene>
<evidence type="ECO:0000313" key="3">
    <source>
        <dbReference type="Proteomes" id="UP000271548"/>
    </source>
</evidence>
<dbReference type="EMBL" id="RAZS01000014">
    <property type="protein sequence ID" value="RKN14300.1"/>
    <property type="molecule type" value="Genomic_DNA"/>
</dbReference>
<reference evidence="2 3" key="1">
    <citation type="submission" date="2018-09" db="EMBL/GenBank/DDBJ databases">
        <title>Micromonospora sp. nov. MS1-9, isolated from a root of Musa sp.</title>
        <authorList>
            <person name="Kuncharoen N."/>
            <person name="Kudo T."/>
            <person name="Ohkuma M."/>
            <person name="Yuki M."/>
            <person name="Tanasupawat S."/>
        </authorList>
    </citation>
    <scope>NUCLEOTIDE SEQUENCE [LARGE SCALE GENOMIC DNA]</scope>
    <source>
        <strain evidence="2 3">NGC1-4</strain>
    </source>
</reference>
<protein>
    <recommendedName>
        <fullName evidence="4">CBM2 domain-containing protein</fullName>
    </recommendedName>
</protein>
<feature type="region of interest" description="Disordered" evidence="1">
    <location>
        <begin position="35"/>
        <end position="104"/>
    </location>
</feature>
<comment type="caution">
    <text evidence="2">The sequence shown here is derived from an EMBL/GenBank/DDBJ whole genome shotgun (WGS) entry which is preliminary data.</text>
</comment>
<feature type="compositionally biased region" description="Low complexity" evidence="1">
    <location>
        <begin position="48"/>
        <end position="63"/>
    </location>
</feature>
<keyword evidence="3" id="KW-1185">Reference proteome</keyword>
<dbReference type="Gene3D" id="2.60.40.290">
    <property type="match status" value="1"/>
</dbReference>
<accession>A0ABX9QX02</accession>
<feature type="compositionally biased region" description="Basic and acidic residues" evidence="1">
    <location>
        <begin position="66"/>
        <end position="77"/>
    </location>
</feature>
<evidence type="ECO:0000313" key="2">
    <source>
        <dbReference type="EMBL" id="RKN14300.1"/>
    </source>
</evidence>